<organism evidence="1 2">
    <name type="scientific">Morganella psychrotolerans</name>
    <dbReference type="NCBI Taxonomy" id="368603"/>
    <lineage>
        <taxon>Bacteria</taxon>
        <taxon>Pseudomonadati</taxon>
        <taxon>Pseudomonadota</taxon>
        <taxon>Gammaproteobacteria</taxon>
        <taxon>Enterobacterales</taxon>
        <taxon>Morganellaceae</taxon>
        <taxon>Morganella</taxon>
    </lineage>
</organism>
<dbReference type="Proteomes" id="UP000092247">
    <property type="component" value="Unassembled WGS sequence"/>
</dbReference>
<comment type="caution">
    <text evidence="1">The sequence shown here is derived from an EMBL/GenBank/DDBJ whole genome shotgun (WGS) entry which is preliminary data.</text>
</comment>
<evidence type="ECO:0000313" key="1">
    <source>
        <dbReference type="EMBL" id="OBU07177.1"/>
    </source>
</evidence>
<dbReference type="Gene3D" id="3.10.450.50">
    <property type="match status" value="1"/>
</dbReference>
<sequence>MNHPDIQQAVNSINIVHELIYQVFTTPGEEGKAALHTLLTHFTGDFSMTGISGAVADHDTVVAVFTRMQGQKQGTPIETSDYECVRRTENTLVMRYLETQHFSGVTTVRRSVVILTKNNDEMWQWHYLHETPLVS</sequence>
<dbReference type="STRING" id="368603.AYY16_16695"/>
<evidence type="ECO:0008006" key="3">
    <source>
        <dbReference type="Google" id="ProtNLM"/>
    </source>
</evidence>
<dbReference type="RefSeq" id="WP_067423085.1">
    <property type="nucleotide sequence ID" value="NZ_LZEX01000012.1"/>
</dbReference>
<evidence type="ECO:0000313" key="2">
    <source>
        <dbReference type="Proteomes" id="UP000092247"/>
    </source>
</evidence>
<proteinExistence type="predicted"/>
<reference evidence="1 2" key="1">
    <citation type="submission" date="2016-06" db="EMBL/GenBank/DDBJ databases">
        <authorList>
            <person name="Kjaerup R.B."/>
            <person name="Dalgaard T.S."/>
            <person name="Juul-Madsen H.R."/>
        </authorList>
    </citation>
    <scope>NUCLEOTIDE SEQUENCE [LARGE SCALE GENOMIC DNA]</scope>
    <source>
        <strain evidence="1 2">GCSL-Mp3</strain>
    </source>
</reference>
<accession>A0A1B8HDM9</accession>
<name>A0A1B8HDM9_9GAMM</name>
<dbReference type="SUPFAM" id="SSF54427">
    <property type="entry name" value="NTF2-like"/>
    <property type="match status" value="1"/>
</dbReference>
<dbReference type="InterPro" id="IPR032710">
    <property type="entry name" value="NTF2-like_dom_sf"/>
</dbReference>
<dbReference type="AlphaFoldDB" id="A0A1B8HDM9"/>
<gene>
    <name evidence="1" type="ORF">AYY17_03900</name>
</gene>
<protein>
    <recommendedName>
        <fullName evidence="3">DUF4440 domain-containing protein</fullName>
    </recommendedName>
</protein>
<dbReference type="EMBL" id="LZEX01000012">
    <property type="protein sequence ID" value="OBU07177.1"/>
    <property type="molecule type" value="Genomic_DNA"/>
</dbReference>